<comment type="caution">
    <text evidence="3">The sequence shown here is derived from an EMBL/GenBank/DDBJ whole genome shotgun (WGS) entry which is preliminary data.</text>
</comment>
<dbReference type="Gene3D" id="3.20.20.140">
    <property type="entry name" value="Metal-dependent hydrolases"/>
    <property type="match status" value="1"/>
</dbReference>
<dbReference type="STRING" id="1430326.B8W66_10515"/>
<dbReference type="GO" id="GO:0005737">
    <property type="term" value="C:cytoplasm"/>
    <property type="evidence" value="ECO:0007669"/>
    <property type="project" value="TreeGrafter"/>
</dbReference>
<keyword evidence="4" id="KW-1185">Reference proteome</keyword>
<dbReference type="GO" id="GO:0019748">
    <property type="term" value="P:secondary metabolic process"/>
    <property type="evidence" value="ECO:0007669"/>
    <property type="project" value="TreeGrafter"/>
</dbReference>
<dbReference type="PANTHER" id="PTHR21240">
    <property type="entry name" value="2-AMINO-3-CARBOXYLMUCONATE-6-SEMIALDEHYDE DECARBOXYLASE"/>
    <property type="match status" value="1"/>
</dbReference>
<accession>A0A1X2LVU2</accession>
<dbReference type="InterPro" id="IPR032465">
    <property type="entry name" value="ACMSD"/>
</dbReference>
<dbReference type="InterPro" id="IPR032466">
    <property type="entry name" value="Metal_Hydrolase"/>
</dbReference>
<evidence type="ECO:0000259" key="2">
    <source>
        <dbReference type="Pfam" id="PF04909"/>
    </source>
</evidence>
<name>A0A1X2LVU2_9MYCO</name>
<protein>
    <submittedName>
        <fullName evidence="3">Amidohydrolase</fullName>
    </submittedName>
</protein>
<reference evidence="3 4" key="1">
    <citation type="submission" date="2017-04" db="EMBL/GenBank/DDBJ databases">
        <title>The new phylogeny of genus Mycobacterium.</title>
        <authorList>
            <person name="Tortoli E."/>
            <person name="Trovato A."/>
            <person name="Cirillo D.M."/>
        </authorList>
    </citation>
    <scope>NUCLEOTIDE SEQUENCE [LARGE SCALE GENOMIC DNA]</scope>
    <source>
        <strain evidence="3 4">TBL 1200985</strain>
    </source>
</reference>
<evidence type="ECO:0000256" key="1">
    <source>
        <dbReference type="ARBA" id="ARBA00023239"/>
    </source>
</evidence>
<sequence length="400" mass="44569">MGNLSYQAIDVDNHYYEPLDAFTRHLDHRFRRRGVQMVSDGRHTLAIIGDRVNRFIPNPTFDPIILPGCLDSLFRGEIPDGVDPASLMKVEKLELRPEYRSRDARAAVVHRQGIETIVMFPTFGCGVEEALKDDVAATMASLHAFNLWLDEDWGFDRADHRILTAPMISLADPQQAVEEVDFVLGRGARLVHVRPAPVPGLRQSRSLGHPSHDPVWARLAEANVPVAFHLGDSGYLKIAGMWGGKATFEAFAAPDPLDKIVVDDRAIHDTMASLIVHGVFDRHPALRVASIENGSEWVHRLAKRLKKLANQHPRSFPNDPVEALREHVWVSPYYEEDLGLLAERLGIEHILFGSDWPHGEGLESPLSFTDELTGFSASDVRKIMRDNALTFLGVTVASAA</sequence>
<dbReference type="GO" id="GO:0016787">
    <property type="term" value="F:hydrolase activity"/>
    <property type="evidence" value="ECO:0007669"/>
    <property type="project" value="UniProtKB-KW"/>
</dbReference>
<dbReference type="Proteomes" id="UP000193247">
    <property type="component" value="Unassembled WGS sequence"/>
</dbReference>
<evidence type="ECO:0000313" key="3">
    <source>
        <dbReference type="EMBL" id="OSC41151.1"/>
    </source>
</evidence>
<dbReference type="AlphaFoldDB" id="A0A1X2LVU2"/>
<dbReference type="OrthoDB" id="8673349at2"/>
<dbReference type="RefSeq" id="WP_085324958.1">
    <property type="nucleotide sequence ID" value="NZ_NCXP01000009.1"/>
</dbReference>
<feature type="domain" description="Amidohydrolase-related" evidence="2">
    <location>
        <begin position="134"/>
        <end position="393"/>
    </location>
</feature>
<dbReference type="Pfam" id="PF04909">
    <property type="entry name" value="Amidohydro_2"/>
    <property type="match status" value="1"/>
</dbReference>
<keyword evidence="1" id="KW-0456">Lyase</keyword>
<proteinExistence type="predicted"/>
<dbReference type="InterPro" id="IPR006680">
    <property type="entry name" value="Amidohydro-rel"/>
</dbReference>
<dbReference type="SUPFAM" id="SSF51556">
    <property type="entry name" value="Metallo-dependent hydrolases"/>
    <property type="match status" value="1"/>
</dbReference>
<dbReference type="GO" id="GO:0016831">
    <property type="term" value="F:carboxy-lyase activity"/>
    <property type="evidence" value="ECO:0007669"/>
    <property type="project" value="InterPro"/>
</dbReference>
<dbReference type="EMBL" id="NCXP01000009">
    <property type="protein sequence ID" value="OSC41151.1"/>
    <property type="molecule type" value="Genomic_DNA"/>
</dbReference>
<gene>
    <name evidence="3" type="ORF">B8W66_10515</name>
</gene>
<keyword evidence="3" id="KW-0378">Hydrolase</keyword>
<organism evidence="3 4">
    <name type="scientific">Mycobacterium decipiens</name>
    <dbReference type="NCBI Taxonomy" id="1430326"/>
    <lineage>
        <taxon>Bacteria</taxon>
        <taxon>Bacillati</taxon>
        <taxon>Actinomycetota</taxon>
        <taxon>Actinomycetes</taxon>
        <taxon>Mycobacteriales</taxon>
        <taxon>Mycobacteriaceae</taxon>
        <taxon>Mycobacterium</taxon>
    </lineage>
</organism>
<dbReference type="PANTHER" id="PTHR21240:SF28">
    <property type="entry name" value="ISO-OROTATE DECARBOXYLASE (EUROFUNG)"/>
    <property type="match status" value="1"/>
</dbReference>
<evidence type="ECO:0000313" key="4">
    <source>
        <dbReference type="Proteomes" id="UP000193247"/>
    </source>
</evidence>